<proteinExistence type="predicted"/>
<protein>
    <submittedName>
        <fullName evidence="2">Uncharacterized protein</fullName>
    </submittedName>
</protein>
<evidence type="ECO:0000313" key="2">
    <source>
        <dbReference type="EMBL" id="BDV35689.1"/>
    </source>
</evidence>
<keyword evidence="3" id="KW-1185">Reference proteome</keyword>
<gene>
    <name evidence="2" type="ORF">SS37A_32180</name>
</gene>
<reference evidence="2 3" key="1">
    <citation type="journal article" date="2023" name="Int. J. Syst. Evol. Microbiol.">
        <title>Methylocystis iwaonis sp. nov., a type II methane-oxidizing bacterium from surface soil of a rice paddy field in Japan, and emended description of the genus Methylocystis (ex Whittenbury et al. 1970) Bowman et al. 1993.</title>
        <authorList>
            <person name="Kaise H."/>
            <person name="Sawadogo J.B."/>
            <person name="Alam M.S."/>
            <person name="Ueno C."/>
            <person name="Dianou D."/>
            <person name="Shinjo R."/>
            <person name="Asakawa S."/>
        </authorList>
    </citation>
    <scope>NUCLEOTIDE SEQUENCE [LARGE SCALE GENOMIC DNA]</scope>
    <source>
        <strain evidence="2 3">SS37A-Re</strain>
    </source>
</reference>
<evidence type="ECO:0000256" key="1">
    <source>
        <dbReference type="SAM" id="MobiDB-lite"/>
    </source>
</evidence>
<dbReference type="Proteomes" id="UP001317629">
    <property type="component" value="Chromosome"/>
</dbReference>
<feature type="region of interest" description="Disordered" evidence="1">
    <location>
        <begin position="1"/>
        <end position="65"/>
    </location>
</feature>
<feature type="compositionally biased region" description="Basic and acidic residues" evidence="1">
    <location>
        <begin position="10"/>
        <end position="19"/>
    </location>
</feature>
<evidence type="ECO:0000313" key="3">
    <source>
        <dbReference type="Proteomes" id="UP001317629"/>
    </source>
</evidence>
<sequence length="65" mass="6740">MPVPSAASIQHERTADGIEIKPTAKLNPRPTGPGGGAYQSENTYQSNGNSVTSNYGGGLSLHLPF</sequence>
<accession>A0ABN6VJS6</accession>
<organism evidence="2 3">
    <name type="scientific">Methylocystis iwaonis</name>
    <dbReference type="NCBI Taxonomy" id="2885079"/>
    <lineage>
        <taxon>Bacteria</taxon>
        <taxon>Pseudomonadati</taxon>
        <taxon>Pseudomonadota</taxon>
        <taxon>Alphaproteobacteria</taxon>
        <taxon>Hyphomicrobiales</taxon>
        <taxon>Methylocystaceae</taxon>
        <taxon>Methylocystis</taxon>
    </lineage>
</organism>
<name>A0ABN6VJS6_9HYPH</name>
<dbReference type="EMBL" id="AP027142">
    <property type="protein sequence ID" value="BDV35689.1"/>
    <property type="molecule type" value="Genomic_DNA"/>
</dbReference>
<feature type="compositionally biased region" description="Polar residues" evidence="1">
    <location>
        <begin position="39"/>
        <end position="54"/>
    </location>
</feature>